<keyword evidence="3" id="KW-0812">Transmembrane</keyword>
<evidence type="ECO:0000256" key="9">
    <source>
        <dbReference type="ARBA" id="ARBA00023157"/>
    </source>
</evidence>
<dbReference type="FunFam" id="2.60.40.60:FF:000058">
    <property type="entry name" value="FAT atypical cadherin 3"/>
    <property type="match status" value="1"/>
</dbReference>
<keyword evidence="6 10" id="KW-0106">Calcium</keyword>
<evidence type="ECO:0000256" key="1">
    <source>
        <dbReference type="ARBA" id="ARBA00004167"/>
    </source>
</evidence>
<feature type="signal peptide" evidence="11">
    <location>
        <begin position="1"/>
        <end position="22"/>
    </location>
</feature>
<dbReference type="PROSITE" id="PS00232">
    <property type="entry name" value="CADHERIN_1"/>
    <property type="match status" value="6"/>
</dbReference>
<dbReference type="PROSITE" id="PS50268">
    <property type="entry name" value="CADHERIN_2"/>
    <property type="match status" value="23"/>
</dbReference>
<name>A0AAN9B940_9CAEN</name>
<dbReference type="PANTHER" id="PTHR24026:SF126">
    <property type="entry name" value="PROTOCADHERIN FAT 4"/>
    <property type="match status" value="1"/>
</dbReference>
<keyword evidence="2" id="KW-0245">EGF-like domain</keyword>
<evidence type="ECO:0000256" key="11">
    <source>
        <dbReference type="SAM" id="SignalP"/>
    </source>
</evidence>
<feature type="domain" description="Cadherin" evidence="12">
    <location>
        <begin position="1716"/>
        <end position="1825"/>
    </location>
</feature>
<feature type="domain" description="Cadherin" evidence="12">
    <location>
        <begin position="245"/>
        <end position="354"/>
    </location>
</feature>
<dbReference type="InterPro" id="IPR020894">
    <property type="entry name" value="Cadherin_CS"/>
</dbReference>
<dbReference type="PRINTS" id="PR00205">
    <property type="entry name" value="CADHERIN"/>
</dbReference>
<feature type="chain" id="PRO_5043050684" description="Cadherin domain-containing protein" evidence="11">
    <location>
        <begin position="23"/>
        <end position="2436"/>
    </location>
</feature>
<reference evidence="13 14" key="1">
    <citation type="submission" date="2024-02" db="EMBL/GenBank/DDBJ databases">
        <title>Chromosome-scale genome assembly of the rough periwinkle Littorina saxatilis.</title>
        <authorList>
            <person name="De Jode A."/>
            <person name="Faria R."/>
            <person name="Formenti G."/>
            <person name="Sims Y."/>
            <person name="Smith T.P."/>
            <person name="Tracey A."/>
            <person name="Wood J.M.D."/>
            <person name="Zagrodzka Z.B."/>
            <person name="Johannesson K."/>
            <person name="Butlin R.K."/>
            <person name="Leder E.H."/>
        </authorList>
    </citation>
    <scope>NUCLEOTIDE SEQUENCE [LARGE SCALE GENOMIC DNA]</scope>
    <source>
        <strain evidence="13">Snail1</strain>
        <tissue evidence="13">Muscle</tissue>
    </source>
</reference>
<feature type="domain" description="Cadherin" evidence="12">
    <location>
        <begin position="2248"/>
        <end position="2348"/>
    </location>
</feature>
<evidence type="ECO:0000256" key="10">
    <source>
        <dbReference type="PROSITE-ProRule" id="PRU00043"/>
    </source>
</evidence>
<feature type="domain" description="Cadherin" evidence="12">
    <location>
        <begin position="1088"/>
        <end position="1198"/>
    </location>
</feature>
<keyword evidence="7" id="KW-1133">Transmembrane helix</keyword>
<evidence type="ECO:0000256" key="6">
    <source>
        <dbReference type="ARBA" id="ARBA00022837"/>
    </source>
</evidence>
<dbReference type="Proteomes" id="UP001374579">
    <property type="component" value="Unassembled WGS sequence"/>
</dbReference>
<keyword evidence="8" id="KW-0472">Membrane</keyword>
<accession>A0AAN9B940</accession>
<dbReference type="Gene3D" id="2.60.40.60">
    <property type="entry name" value="Cadherins"/>
    <property type="match status" value="23"/>
</dbReference>
<feature type="domain" description="Cadherin" evidence="12">
    <location>
        <begin position="135"/>
        <end position="244"/>
    </location>
</feature>
<feature type="domain" description="Cadherin" evidence="12">
    <location>
        <begin position="884"/>
        <end position="982"/>
    </location>
</feature>
<evidence type="ECO:0000256" key="7">
    <source>
        <dbReference type="ARBA" id="ARBA00022989"/>
    </source>
</evidence>
<protein>
    <recommendedName>
        <fullName evidence="12">Cadherin domain-containing protein</fullName>
    </recommendedName>
</protein>
<feature type="domain" description="Cadherin" evidence="12">
    <location>
        <begin position="2027"/>
        <end position="2131"/>
    </location>
</feature>
<sequence length="2436" mass="249406">MSRHGAWSVWSVVILFWPAAMAQGPPTWTNVAADDTTTASVSEDATADTSVFTLSATGDALTYSLVTTSSEFKLVGQELQVLAGAGLDFESGTTSYVLTVRVSAAGGQIDGTLTVQVTGVNDNNPTWGTWIPGTMPATPSITYREDTSIGTVFFEAKANDADVGTGSTITYTLDSVVDNNGVVAAGVFKIDPVNGAVYTLQTLDRDSAITSYDLTVKANDGGSSPITQVVTVTLDDVNDIVPVFSPATYSVSKAETDALANSNLVQVTATDTDESPTLTYTLGSVLVGNPSAKFRMAPTSGLLELASAIDLDTGDAAYTVLEVLVTDSNTAPINTATTTVTIIITPSNEHDPVFDATVPTTNPIPLSESVAVGTSVATVPATDADAGSDGTVTYSITDGNTGNVFTIIPTTGEIRTLTELNFENTQTYTLQVTATDGGTPTAKTAVTTVNVSVTNENDNPPTCPDYYIPVTLAEDKAVTDPVASLGCSDADTVTGATLTYTITSGNGDGKFAIDPNAGAITLAQTVDYDSATQSYKLQAVVSDDTNTQTVTVKVTVTPVNQATPSFTSSPTATSVREDEEAGYLVHTYTATDSDYAPHGITAYAITAVTHGGGGKFTIDQSSGTIRLLSPLDYDALPTGNQVYELTVTATDGGGLVGTGTVTVAVQDVNDNAPTCTQSSWSATVLENVATFPHEVIASLGCTDTEDGTTLTYALTQTPGSLFSEAGGAIQLGSAVDYETAPSYTITVVVTDAGIPQLSTTVVVNVNVQNVNDGPPTFTGTFDVTLQEGIAIGTSVADVSASDPDGATNAFGNPQHSIINGDPSGQFSIDSSTGRVTTRAALDADTTQVHTLTIKATEQGGGANTATVSLTVSVTDLNDNTPSCNVNTFALPVAEPSAANTAILTLTCTDGDVTPTTLTYTLQSGDATKFEMNSNVLQVKALLDYDGGTTQYPLTIRVSDGTNNVDISGSVTVTAVNEASPVFSPATYAVSKSESLAVGNPVVQVTATDSDSNNTPDGVIIYAFDASSPQTKFTINSATGAILLSSSLDREVGGSSYSILVTASDGTNTVTATVTLTVTDENDNAPIFSAATYTAQVSESAAAGAAVVVTVTANDADDTATNQNGVVSYAITGGDPSNHFTIVSTTGAITTSTQLDADVVNSYSLTVTATDRAGAAGALTSTAVVIVTVTSVNQYEPVFTQTPYTASTDESAPVGTTLVQVVASDADTGNDGTVTYSMTPHAKFSLAADGWIAVKAALDFETSPNSYAFNVIATDGGSPPKAATETVTITVGDVNDNTAMCTPSTITVQKREDATGAVTSLSCTDADSGTNANLVYTIQSVNGVAGAGNFVVAANGAVTVSALDYETASSLAVVISVADQGTTPRTTSVYLTVTVTDVNDYAPVFPVTSLAANVAEDKTVGDTVITVTATDSDGSDIITYSLDDTTKLQVDPASGVVTLKTPFDFETVQTYTVNVLATDSNTVDATKTSTVLLTLTITDVNDNSPVFNPSVYAASVDENNANGVTVTTVTASDADTADTIAYSIVNGNTNNVFRVDGGAGHIIVDDNSFLDYETNPTFTLTVRAEDGRGKSADVVVNIGVNPLNENTPNFTPASSTQSLAENLPGSSSFVTVAATDTDGGSDGALTYSIASGASGKFAVNPSSGAISLVGSLDRETTQQYVIQIIAVDGGVNPAAKTGTYTLTIDVTDVNDVTPSCSATFFTASIPEDATGSASVKDITGCVDNDMDPANLNNALTYTIKTGNTGSVFQIDAAGQVTVQTATFDREATPAYTLNIEVADQATTTKLTSTVTLQVDISDINDITPVFSSDPYNFNVAEDKAIGVTVQRVTATDGDTGSNAALTFSLTSSTPSAGKFRVDPSTGDVTVAAALDFETEPAYVLVVTATDQGTTPRSVTTTVSVTVSDVDDRPPVCVQSVYTVTLAEDNPLAVVVTVSCPDGDTASVTYTMTHALFAVDATSGVVTLTGALDYETAQSHTLTITASDGTRTDVTTVQVTVTDVNEHPPVFVATTPYLVSLPEDSSIGTTVKDVNAADADLGSTTLIFTITTGNADGKFSMNSVTGVIVLQGSLDRETLDTYTLILEVKDGTGAGSLTATTSIIVTVSDVNDNAPTCNPGAYGANIAEDATTGAAVVTLTCSDVDTTTTAVRYTLLAAGNTGTAFAIDADSGALTLTGPGILNYETLTSYTLTVEVDDKATPAKTTTVPVTVTVTPVNEQAPAFPGAGYGNTDVKESTAVGADVITVAASDTDTGLQHGTVRYSIVGGNTAGDFLIDSSTGKITVAHILNREDTPSYTLTVRAADDVAGSANEKSDDVIVGITITDANDNYPVFTPAAYSTTILETAAATGTVITITVSDDDTGPNAALTVTIKSGNTGGAFSMTGNDLVLATALDYETTQFYDLVIEAVDGGALPLTSQVT</sequence>
<dbReference type="GO" id="GO:0007156">
    <property type="term" value="P:homophilic cell adhesion via plasma membrane adhesion molecules"/>
    <property type="evidence" value="ECO:0007669"/>
    <property type="project" value="InterPro"/>
</dbReference>
<dbReference type="InterPro" id="IPR015919">
    <property type="entry name" value="Cadherin-like_sf"/>
</dbReference>
<feature type="domain" description="Cadherin" evidence="12">
    <location>
        <begin position="33"/>
        <end position="127"/>
    </location>
</feature>
<evidence type="ECO:0000259" key="12">
    <source>
        <dbReference type="PROSITE" id="PS50268"/>
    </source>
</evidence>
<dbReference type="Pfam" id="PF00028">
    <property type="entry name" value="Cadherin"/>
    <property type="match status" value="20"/>
</dbReference>
<keyword evidence="4 11" id="KW-0732">Signal</keyword>
<evidence type="ECO:0000256" key="4">
    <source>
        <dbReference type="ARBA" id="ARBA00022729"/>
    </source>
</evidence>
<feature type="domain" description="Cadherin" evidence="12">
    <location>
        <begin position="676"/>
        <end position="777"/>
    </location>
</feature>
<feature type="domain" description="Cadherin" evidence="12">
    <location>
        <begin position="464"/>
        <end position="566"/>
    </location>
</feature>
<feature type="domain" description="Cadherin" evidence="12">
    <location>
        <begin position="1199"/>
        <end position="1304"/>
    </location>
</feature>
<comment type="subcellular location">
    <subcellularLocation>
        <location evidence="1">Membrane</location>
        <topology evidence="1">Single-pass membrane protein</topology>
    </subcellularLocation>
</comment>
<dbReference type="FunFam" id="2.60.40.60:FF:000033">
    <property type="entry name" value="FAT atypical cadherin 1"/>
    <property type="match status" value="1"/>
</dbReference>
<feature type="domain" description="Cadherin" evidence="12">
    <location>
        <begin position="1507"/>
        <end position="1609"/>
    </location>
</feature>
<gene>
    <name evidence="13" type="ORF">V1264_019985</name>
</gene>
<feature type="domain" description="Cadherin" evidence="12">
    <location>
        <begin position="1826"/>
        <end position="1931"/>
    </location>
</feature>
<dbReference type="FunFam" id="2.60.40.60:FF:000020">
    <property type="entry name" value="Dachsous cadherin-related 1b"/>
    <property type="match status" value="4"/>
</dbReference>
<feature type="domain" description="Cadherin" evidence="12">
    <location>
        <begin position="983"/>
        <end position="1087"/>
    </location>
</feature>
<feature type="domain" description="Cadherin" evidence="12">
    <location>
        <begin position="1405"/>
        <end position="1506"/>
    </location>
</feature>
<feature type="domain" description="Cadherin" evidence="12">
    <location>
        <begin position="1932"/>
        <end position="2025"/>
    </location>
</feature>
<dbReference type="CDD" id="cd11304">
    <property type="entry name" value="Cadherin_repeat"/>
    <property type="match status" value="21"/>
</dbReference>
<dbReference type="InterPro" id="IPR002126">
    <property type="entry name" value="Cadherin-like_dom"/>
</dbReference>
<dbReference type="GO" id="GO:0005886">
    <property type="term" value="C:plasma membrane"/>
    <property type="evidence" value="ECO:0007669"/>
    <property type="project" value="UniProtKB-SubCell"/>
</dbReference>
<feature type="domain" description="Cadherin" evidence="12">
    <location>
        <begin position="2132"/>
        <end position="2238"/>
    </location>
</feature>
<evidence type="ECO:0000256" key="2">
    <source>
        <dbReference type="ARBA" id="ARBA00022536"/>
    </source>
</evidence>
<feature type="domain" description="Cadherin" evidence="12">
    <location>
        <begin position="1610"/>
        <end position="1715"/>
    </location>
</feature>
<feature type="domain" description="Cadherin" evidence="12">
    <location>
        <begin position="2349"/>
        <end position="2436"/>
    </location>
</feature>
<feature type="domain" description="Cadherin" evidence="12">
    <location>
        <begin position="777"/>
        <end position="883"/>
    </location>
</feature>
<feature type="domain" description="Cadherin" evidence="12">
    <location>
        <begin position="567"/>
        <end position="675"/>
    </location>
</feature>
<dbReference type="GO" id="GO:0005509">
    <property type="term" value="F:calcium ion binding"/>
    <property type="evidence" value="ECO:0007669"/>
    <property type="project" value="UniProtKB-UniRule"/>
</dbReference>
<comment type="caution">
    <text evidence="13">The sequence shown here is derived from an EMBL/GenBank/DDBJ whole genome shotgun (WGS) entry which is preliminary data.</text>
</comment>
<dbReference type="PANTHER" id="PTHR24026">
    <property type="entry name" value="FAT ATYPICAL CADHERIN-RELATED"/>
    <property type="match status" value="1"/>
</dbReference>
<dbReference type="SMART" id="SM00112">
    <property type="entry name" value="CA"/>
    <property type="match status" value="23"/>
</dbReference>
<organism evidence="13 14">
    <name type="scientific">Littorina saxatilis</name>
    <dbReference type="NCBI Taxonomy" id="31220"/>
    <lineage>
        <taxon>Eukaryota</taxon>
        <taxon>Metazoa</taxon>
        <taxon>Spiralia</taxon>
        <taxon>Lophotrochozoa</taxon>
        <taxon>Mollusca</taxon>
        <taxon>Gastropoda</taxon>
        <taxon>Caenogastropoda</taxon>
        <taxon>Littorinimorpha</taxon>
        <taxon>Littorinoidea</taxon>
        <taxon>Littorinidae</taxon>
        <taxon>Littorina</taxon>
    </lineage>
</organism>
<keyword evidence="5" id="KW-0677">Repeat</keyword>
<evidence type="ECO:0000256" key="8">
    <source>
        <dbReference type="ARBA" id="ARBA00023136"/>
    </source>
</evidence>
<evidence type="ECO:0000256" key="5">
    <source>
        <dbReference type="ARBA" id="ARBA00022737"/>
    </source>
</evidence>
<evidence type="ECO:0000313" key="14">
    <source>
        <dbReference type="Proteomes" id="UP001374579"/>
    </source>
</evidence>
<feature type="domain" description="Cadherin" evidence="12">
    <location>
        <begin position="358"/>
        <end position="463"/>
    </location>
</feature>
<keyword evidence="14" id="KW-1185">Reference proteome</keyword>
<dbReference type="FunFam" id="2.60.40.60:FF:000015">
    <property type="entry name" value="FAT atypical cadherin 1"/>
    <property type="match status" value="5"/>
</dbReference>
<dbReference type="SUPFAM" id="SSF49313">
    <property type="entry name" value="Cadherin-like"/>
    <property type="match status" value="23"/>
</dbReference>
<feature type="domain" description="Cadherin" evidence="12">
    <location>
        <begin position="1299"/>
        <end position="1404"/>
    </location>
</feature>
<keyword evidence="9" id="KW-1015">Disulfide bond</keyword>
<evidence type="ECO:0000313" key="13">
    <source>
        <dbReference type="EMBL" id="KAK7101636.1"/>
    </source>
</evidence>
<dbReference type="EMBL" id="JBAMIC010000010">
    <property type="protein sequence ID" value="KAK7101636.1"/>
    <property type="molecule type" value="Genomic_DNA"/>
</dbReference>
<proteinExistence type="predicted"/>
<evidence type="ECO:0000256" key="3">
    <source>
        <dbReference type="ARBA" id="ARBA00022692"/>
    </source>
</evidence>